<reference evidence="2 3" key="1">
    <citation type="journal article" date="2019" name="Sci. Rep.">
        <title>Orb-weaving spider Araneus ventricosus genome elucidates the spidroin gene catalogue.</title>
        <authorList>
            <person name="Kono N."/>
            <person name="Nakamura H."/>
            <person name="Ohtoshi R."/>
            <person name="Moran D.A.P."/>
            <person name="Shinohara A."/>
            <person name="Yoshida Y."/>
            <person name="Fujiwara M."/>
            <person name="Mori M."/>
            <person name="Tomita M."/>
            <person name="Arakawa K."/>
        </authorList>
    </citation>
    <scope>NUCLEOTIDE SEQUENCE [LARGE SCALE GENOMIC DNA]</scope>
</reference>
<name>A0A4Y2DSY9_ARAVE</name>
<dbReference type="Proteomes" id="UP000499080">
    <property type="component" value="Unassembled WGS sequence"/>
</dbReference>
<dbReference type="PANTHER" id="PTHR33064:SF29">
    <property type="entry name" value="PEPTIDASE A2 DOMAIN-CONTAINING PROTEIN-RELATED"/>
    <property type="match status" value="1"/>
</dbReference>
<dbReference type="InterPro" id="IPR043128">
    <property type="entry name" value="Rev_trsase/Diguanyl_cyclase"/>
</dbReference>
<dbReference type="InterPro" id="IPR043502">
    <property type="entry name" value="DNA/RNA_pol_sf"/>
</dbReference>
<dbReference type="PROSITE" id="PS50878">
    <property type="entry name" value="RT_POL"/>
    <property type="match status" value="1"/>
</dbReference>
<dbReference type="PANTHER" id="PTHR33064">
    <property type="entry name" value="POL PROTEIN"/>
    <property type="match status" value="1"/>
</dbReference>
<comment type="caution">
    <text evidence="2">The sequence shown here is derived from an EMBL/GenBank/DDBJ whole genome shotgun (WGS) entry which is preliminary data.</text>
</comment>
<dbReference type="SUPFAM" id="SSF56672">
    <property type="entry name" value="DNA/RNA polymerases"/>
    <property type="match status" value="1"/>
</dbReference>
<dbReference type="Pfam" id="PF00078">
    <property type="entry name" value="RVT_1"/>
    <property type="match status" value="1"/>
</dbReference>
<dbReference type="EMBL" id="BGPR01000422">
    <property type="protein sequence ID" value="GBM19397.1"/>
    <property type="molecule type" value="Genomic_DNA"/>
</dbReference>
<dbReference type="OrthoDB" id="6435327at2759"/>
<dbReference type="GO" id="GO:0071897">
    <property type="term" value="P:DNA biosynthetic process"/>
    <property type="evidence" value="ECO:0007669"/>
    <property type="project" value="UniProtKB-ARBA"/>
</dbReference>
<gene>
    <name evidence="2" type="primary">pol_3361</name>
    <name evidence="2" type="ORF">AVEN_196023_1</name>
</gene>
<sequence>MTEYVFTLLNRLKRFQDLAVKEMEKSQQRNKTWYDKRAVKREFQEGVSVLTFSNCRANKLIPLWTGPDNILKKLSETNYVMCVPHRKDKSQVYHVNMLKPYYKRPKQINYLSLEAEEGIGVDELEIPHIEPTPNVLDLSEIIPEPTGSTLTEDQCQQLRNVIWKYREYFSNVPGKTDLVTHDIELVSDEPVLSKPYRTSPRQNEIFRKGIQKMLAMKIIEVGYSDYTSPMVLVEAPGKEPRPCVDYRNLNKITKTKFYPLPNIEERIETVSSAKYITVLDLSKGYCQIPVSKNAQRLSTFVTNFGTCIPLRMPFGLKNAPYEFSRMVAQFLEACEDFVVSYLDDNAVFSVMFQEHINHLEIVLQRIQQASLTIKPPKCKFPQSQVQYLGHIVGQGCRRPSELKIEAVKNFPTPRTKTDIRAFLGLAGYYSHYIPMFSTIAAPLTDALKGKCR</sequence>
<dbReference type="Gene3D" id="3.10.10.10">
    <property type="entry name" value="HIV Type 1 Reverse Transcriptase, subunit A, domain 1"/>
    <property type="match status" value="1"/>
</dbReference>
<evidence type="ECO:0000313" key="3">
    <source>
        <dbReference type="Proteomes" id="UP000499080"/>
    </source>
</evidence>
<protein>
    <submittedName>
        <fullName evidence="2">Retrovirus-related Pol polyprotein from transposon 297</fullName>
    </submittedName>
</protein>
<dbReference type="InterPro" id="IPR054465">
    <property type="entry name" value="Integrase_p58-like_C"/>
</dbReference>
<dbReference type="InterPro" id="IPR051320">
    <property type="entry name" value="Viral_Replic_Matur_Polypro"/>
</dbReference>
<dbReference type="Pfam" id="PF22938">
    <property type="entry name" value="Integrase_p58_C"/>
    <property type="match status" value="1"/>
</dbReference>
<evidence type="ECO:0000259" key="1">
    <source>
        <dbReference type="PROSITE" id="PS50878"/>
    </source>
</evidence>
<dbReference type="CDD" id="cd01647">
    <property type="entry name" value="RT_LTR"/>
    <property type="match status" value="1"/>
</dbReference>
<feature type="domain" description="Reverse transcriptase" evidence="1">
    <location>
        <begin position="214"/>
        <end position="392"/>
    </location>
</feature>
<dbReference type="InterPro" id="IPR000477">
    <property type="entry name" value="RT_dom"/>
</dbReference>
<evidence type="ECO:0000313" key="2">
    <source>
        <dbReference type="EMBL" id="GBM19397.1"/>
    </source>
</evidence>
<organism evidence="2 3">
    <name type="scientific">Araneus ventricosus</name>
    <name type="common">Orbweaver spider</name>
    <name type="synonym">Epeira ventricosa</name>
    <dbReference type="NCBI Taxonomy" id="182803"/>
    <lineage>
        <taxon>Eukaryota</taxon>
        <taxon>Metazoa</taxon>
        <taxon>Ecdysozoa</taxon>
        <taxon>Arthropoda</taxon>
        <taxon>Chelicerata</taxon>
        <taxon>Arachnida</taxon>
        <taxon>Araneae</taxon>
        <taxon>Araneomorphae</taxon>
        <taxon>Entelegynae</taxon>
        <taxon>Araneoidea</taxon>
        <taxon>Araneidae</taxon>
        <taxon>Araneus</taxon>
    </lineage>
</organism>
<dbReference type="AlphaFoldDB" id="A0A4Y2DSY9"/>
<accession>A0A4Y2DSY9</accession>
<keyword evidence="3" id="KW-1185">Reference proteome</keyword>
<dbReference type="Gene3D" id="3.30.70.270">
    <property type="match status" value="2"/>
</dbReference>
<proteinExistence type="predicted"/>